<dbReference type="GO" id="GO:0005886">
    <property type="term" value="C:plasma membrane"/>
    <property type="evidence" value="ECO:0007669"/>
    <property type="project" value="InterPro"/>
</dbReference>
<sequence>MASINSLSWRGGGTFCWVKVVVLLASLAAVVRVGHTAFIVKGTPCHKNGNCPPEVKVNVLSGRATPRIISVAEDALLNTLIGILEVTDSDNITCETSNKEIKLSMLGSKIYTMNLVELLDRETQPQLEVRVVCSDDGKPPLSSTVAFTVDIEDVNDNAPVFTNDDSAKVKLPENVQVGHFVTKVSAVDKDLGKNAEIAYFIPSPAELAMIQKEMELDDMLGDQFGGVLPADYPSPDDDIPLTDDDYYDMTAGEANETSRDVGVPFRIDQHTGNIYTTDVIDREMNAEFHVPVAAEDQNIYNPLLTLTWLWVEVIDKNDNPPVLLTTELHASENQQPRSLIGQLRASDLDMGRNAEVTFSKVKPKTSGVESGSRQEGSLLPPEGPFLVKKNGKVFATAALDRESNDRFSLVVSVKDKGRPRLTSTSTVIIVVDDVNDNTPILTSRCLGDDFDDYSEDEDDNYNGGYSDEYVTKDFQDGDMADETETREGRIFNSDDGERVTHFFDRDEIMGSDYDSTTDGSIISYPNHKQQPRKRKSGEIVVDWGSPEGKRPVYTVSATDRDSGENGNLYFSMGPVTSGGVSLLDTSHTSHTNGYDTRGSEGDNYGGSVLEIDPTSGEIYLRRYVLSSDPLTHLLNVTVRDGGSPSRSASCLLNVTFDVNVAMLTPPPSTTEIASYNSTDGASSQLGPKCALSSTSLVCAIAVLKWMISLAVDYELL</sequence>
<feature type="region of interest" description="Disordered" evidence="9">
    <location>
        <begin position="362"/>
        <end position="382"/>
    </location>
</feature>
<feature type="domain" description="Cadherin" evidence="10">
    <location>
        <begin position="163"/>
        <end position="323"/>
    </location>
</feature>
<dbReference type="PANTHER" id="PTHR24028:SF321">
    <property type="entry name" value="CADHERIN RELATED 23"/>
    <property type="match status" value="1"/>
</dbReference>
<accession>A0AAV4EK09</accession>
<keyword evidence="3" id="KW-0677">Repeat</keyword>
<dbReference type="GO" id="GO:0005509">
    <property type="term" value="F:calcium ion binding"/>
    <property type="evidence" value="ECO:0007669"/>
    <property type="project" value="UniProtKB-UniRule"/>
</dbReference>
<evidence type="ECO:0000256" key="6">
    <source>
        <dbReference type="ARBA" id="ARBA00023136"/>
    </source>
</evidence>
<evidence type="ECO:0000256" key="4">
    <source>
        <dbReference type="ARBA" id="ARBA00022837"/>
    </source>
</evidence>
<name>A0AAV4EK09_9GAST</name>
<dbReference type="PRINTS" id="PR00205">
    <property type="entry name" value="CADHERIN"/>
</dbReference>
<evidence type="ECO:0000256" key="8">
    <source>
        <dbReference type="PROSITE-ProRule" id="PRU00043"/>
    </source>
</evidence>
<dbReference type="EMBL" id="BMAT01010827">
    <property type="protein sequence ID" value="GFR61417.1"/>
    <property type="molecule type" value="Genomic_DNA"/>
</dbReference>
<feature type="region of interest" description="Disordered" evidence="9">
    <location>
        <begin position="451"/>
        <end position="471"/>
    </location>
</feature>
<dbReference type="SUPFAM" id="SSF49313">
    <property type="entry name" value="Cadherin-like"/>
    <property type="match status" value="4"/>
</dbReference>
<evidence type="ECO:0000256" key="2">
    <source>
        <dbReference type="ARBA" id="ARBA00022692"/>
    </source>
</evidence>
<organism evidence="11 12">
    <name type="scientific">Elysia marginata</name>
    <dbReference type="NCBI Taxonomy" id="1093978"/>
    <lineage>
        <taxon>Eukaryota</taxon>
        <taxon>Metazoa</taxon>
        <taxon>Spiralia</taxon>
        <taxon>Lophotrochozoa</taxon>
        <taxon>Mollusca</taxon>
        <taxon>Gastropoda</taxon>
        <taxon>Heterobranchia</taxon>
        <taxon>Euthyneura</taxon>
        <taxon>Panpulmonata</taxon>
        <taxon>Sacoglossa</taxon>
        <taxon>Placobranchoidea</taxon>
        <taxon>Plakobranchidae</taxon>
        <taxon>Elysia</taxon>
    </lineage>
</organism>
<keyword evidence="2" id="KW-0812">Transmembrane</keyword>
<comment type="subcellular location">
    <subcellularLocation>
        <location evidence="1">Membrane</location>
        <topology evidence="1">Single-pass membrane protein</topology>
    </subcellularLocation>
</comment>
<evidence type="ECO:0000256" key="5">
    <source>
        <dbReference type="ARBA" id="ARBA00022989"/>
    </source>
</evidence>
<evidence type="ECO:0000259" key="10">
    <source>
        <dbReference type="PROSITE" id="PS50268"/>
    </source>
</evidence>
<comment type="caution">
    <text evidence="11">The sequence shown here is derived from an EMBL/GenBank/DDBJ whole genome shotgun (WGS) entry which is preliminary data.</text>
</comment>
<reference evidence="11 12" key="1">
    <citation type="journal article" date="2021" name="Elife">
        <title>Chloroplast acquisition without the gene transfer in kleptoplastic sea slugs, Plakobranchus ocellatus.</title>
        <authorList>
            <person name="Maeda T."/>
            <person name="Takahashi S."/>
            <person name="Yoshida T."/>
            <person name="Shimamura S."/>
            <person name="Takaki Y."/>
            <person name="Nagai Y."/>
            <person name="Toyoda A."/>
            <person name="Suzuki Y."/>
            <person name="Arimoto A."/>
            <person name="Ishii H."/>
            <person name="Satoh N."/>
            <person name="Nishiyama T."/>
            <person name="Hasebe M."/>
            <person name="Maruyama T."/>
            <person name="Minagawa J."/>
            <person name="Obokata J."/>
            <person name="Shigenobu S."/>
        </authorList>
    </citation>
    <scope>NUCLEOTIDE SEQUENCE [LARGE SCALE GENOMIC DNA]</scope>
</reference>
<dbReference type="InterPro" id="IPR015919">
    <property type="entry name" value="Cadherin-like_sf"/>
</dbReference>
<dbReference type="InterPro" id="IPR050174">
    <property type="entry name" value="Protocadherin/Cadherin-CA"/>
</dbReference>
<gene>
    <name evidence="11" type="ORF">ElyMa_005432200</name>
</gene>
<dbReference type="GO" id="GO:0007156">
    <property type="term" value="P:homophilic cell adhesion via plasma membrane adhesion molecules"/>
    <property type="evidence" value="ECO:0007669"/>
    <property type="project" value="InterPro"/>
</dbReference>
<dbReference type="InterPro" id="IPR002126">
    <property type="entry name" value="Cadherin-like_dom"/>
</dbReference>
<dbReference type="Proteomes" id="UP000762676">
    <property type="component" value="Unassembled WGS sequence"/>
</dbReference>
<feature type="compositionally biased region" description="Acidic residues" evidence="9">
    <location>
        <begin position="451"/>
        <end position="460"/>
    </location>
</feature>
<dbReference type="PANTHER" id="PTHR24028">
    <property type="entry name" value="CADHERIN-87A"/>
    <property type="match status" value="1"/>
</dbReference>
<dbReference type="Pfam" id="PF00028">
    <property type="entry name" value="Cadherin"/>
    <property type="match status" value="2"/>
</dbReference>
<evidence type="ECO:0000256" key="9">
    <source>
        <dbReference type="SAM" id="MobiDB-lite"/>
    </source>
</evidence>
<dbReference type="SMART" id="SM00112">
    <property type="entry name" value="CA"/>
    <property type="match status" value="4"/>
</dbReference>
<evidence type="ECO:0000313" key="11">
    <source>
        <dbReference type="EMBL" id="GFR61417.1"/>
    </source>
</evidence>
<evidence type="ECO:0000256" key="1">
    <source>
        <dbReference type="ARBA" id="ARBA00004167"/>
    </source>
</evidence>
<keyword evidence="6" id="KW-0472">Membrane</keyword>
<keyword evidence="12" id="KW-1185">Reference proteome</keyword>
<keyword evidence="5" id="KW-1133">Transmembrane helix</keyword>
<dbReference type="InterPro" id="IPR020894">
    <property type="entry name" value="Cadherin_CS"/>
</dbReference>
<evidence type="ECO:0000256" key="7">
    <source>
        <dbReference type="ARBA" id="ARBA00023180"/>
    </source>
</evidence>
<dbReference type="AlphaFoldDB" id="A0AAV4EK09"/>
<evidence type="ECO:0000256" key="3">
    <source>
        <dbReference type="ARBA" id="ARBA00022737"/>
    </source>
</evidence>
<protein>
    <submittedName>
        <fullName evidence="11">Protocadherin-1</fullName>
    </submittedName>
</protein>
<keyword evidence="4 8" id="KW-0106">Calcium</keyword>
<feature type="region of interest" description="Disordered" evidence="9">
    <location>
        <begin position="514"/>
        <end position="537"/>
    </location>
</feature>
<proteinExistence type="predicted"/>
<keyword evidence="7" id="KW-0325">Glycoprotein</keyword>
<feature type="domain" description="Cadherin" evidence="10">
    <location>
        <begin position="63"/>
        <end position="161"/>
    </location>
</feature>
<dbReference type="Gene3D" id="2.60.40.60">
    <property type="entry name" value="Cadherins"/>
    <property type="match status" value="5"/>
</dbReference>
<feature type="domain" description="Cadherin" evidence="10">
    <location>
        <begin position="322"/>
        <end position="441"/>
    </location>
</feature>
<evidence type="ECO:0000313" key="12">
    <source>
        <dbReference type="Proteomes" id="UP000762676"/>
    </source>
</evidence>
<dbReference type="PROSITE" id="PS50268">
    <property type="entry name" value="CADHERIN_2"/>
    <property type="match status" value="3"/>
</dbReference>
<dbReference type="CDD" id="cd11304">
    <property type="entry name" value="Cadherin_repeat"/>
    <property type="match status" value="4"/>
</dbReference>
<dbReference type="FunFam" id="2.60.40.60:FF:000092">
    <property type="entry name" value="Protocadherin 8"/>
    <property type="match status" value="1"/>
</dbReference>
<dbReference type="PROSITE" id="PS00232">
    <property type="entry name" value="CADHERIN_1"/>
    <property type="match status" value="2"/>
</dbReference>